<accession>A0A1Y6D3E8</accession>
<dbReference type="RefSeq" id="WP_085215991.1">
    <property type="nucleotide sequence ID" value="NZ_FXAM01000001.1"/>
</dbReference>
<dbReference type="OrthoDB" id="5571448at2"/>
<dbReference type="GO" id="GO:0004016">
    <property type="term" value="F:adenylate cyclase activity"/>
    <property type="evidence" value="ECO:0007669"/>
    <property type="project" value="InterPro"/>
</dbReference>
<reference evidence="2 3" key="1">
    <citation type="submission" date="2016-12" db="EMBL/GenBank/DDBJ databases">
        <authorList>
            <person name="Song W.-J."/>
            <person name="Kurnit D.M."/>
        </authorList>
    </citation>
    <scope>NUCLEOTIDE SEQUENCE [LARGE SCALE GENOMIC DNA]</scope>
    <source>
        <strain evidence="2 3">175</strain>
    </source>
</reference>
<protein>
    <submittedName>
        <fullName evidence="2">Adenylate cyclase, class 1</fullName>
    </submittedName>
</protein>
<gene>
    <name evidence="2" type="ORF">SAMN02949497_4596</name>
</gene>
<dbReference type="Proteomes" id="UP000192923">
    <property type="component" value="Unassembled WGS sequence"/>
</dbReference>
<proteinExistence type="predicted"/>
<keyword evidence="3" id="KW-1185">Reference proteome</keyword>
<dbReference type="AlphaFoldDB" id="A0A1Y6D3E8"/>
<dbReference type="InterPro" id="IPR024685">
    <property type="entry name" value="Adenylate_cyclase_1_N"/>
</dbReference>
<organism evidence="2 3">
    <name type="scientific">Methylomagnum ishizawai</name>
    <dbReference type="NCBI Taxonomy" id="1760988"/>
    <lineage>
        <taxon>Bacteria</taxon>
        <taxon>Pseudomonadati</taxon>
        <taxon>Pseudomonadota</taxon>
        <taxon>Gammaproteobacteria</taxon>
        <taxon>Methylococcales</taxon>
        <taxon>Methylococcaceae</taxon>
        <taxon>Methylomagnum</taxon>
    </lineage>
</organism>
<dbReference type="EMBL" id="FXAM01000001">
    <property type="protein sequence ID" value="SMF97177.1"/>
    <property type="molecule type" value="Genomic_DNA"/>
</dbReference>
<evidence type="ECO:0000313" key="2">
    <source>
        <dbReference type="EMBL" id="SMF97177.1"/>
    </source>
</evidence>
<dbReference type="GO" id="GO:0006171">
    <property type="term" value="P:cAMP biosynthetic process"/>
    <property type="evidence" value="ECO:0007669"/>
    <property type="project" value="InterPro"/>
</dbReference>
<dbReference type="PIRSF" id="PIRSF001444">
    <property type="entry name" value="Adenylate_cycl"/>
    <property type="match status" value="1"/>
</dbReference>
<evidence type="ECO:0000313" key="3">
    <source>
        <dbReference type="Proteomes" id="UP000192923"/>
    </source>
</evidence>
<dbReference type="InterPro" id="IPR000274">
    <property type="entry name" value="Adenylate_cyclase_1"/>
</dbReference>
<name>A0A1Y6D3E8_9GAMM</name>
<evidence type="ECO:0000259" key="1">
    <source>
        <dbReference type="Pfam" id="PF12633"/>
    </source>
</evidence>
<dbReference type="STRING" id="1760988.SAMN02949497_4596"/>
<dbReference type="Pfam" id="PF12633">
    <property type="entry name" value="Adenyl_cycl_N"/>
    <property type="match status" value="1"/>
</dbReference>
<dbReference type="Pfam" id="PF01295">
    <property type="entry name" value="Adenylate_cycl"/>
    <property type="match status" value="1"/>
</dbReference>
<dbReference type="PANTHER" id="PTHR38760">
    <property type="entry name" value="ADENYLATE CYCLASE"/>
    <property type="match status" value="1"/>
</dbReference>
<sequence length="937" mass="105281">MSGPDARPIHLGVPGEDIDRRDLATVVRRFKNLHRLQAQHIQECQTLRQREFLDLLPLLFHCNHPNLPGFVSLDTPAGLPDYQPGRATLRCAARLSKSFETRSRALRPEYPIDALYLMGSVGSIAYSRKSDLDIWLCHRPGLAASGLEELHRKAAGIEQWAASLGLEAHIFFIDSELFRQGQGTPVSTESCGSVQRHLLLEEFYRTSVWLAGRIPGWWLVPPEQEDRHDEYLRHLIDNRFVNADDLIDFGGLEQVRAEEFLGGALWHLNKAIASPHKSLLKLLLMESYSAEYPRIEWLCTRLKAALYQDRTDSEELDSYLLMYRKVERYLLGRGESARLELARQSFYLKINGLMAAVTAAPAEKARRREVLARMVRDWGWTPARLKAIEQRRRWRVVAALEEQKAIAGELRLSYEGMRRFALLHSGGRALVGEEIIRLGRRMAAALERKPGKIDTLCLDGGDHIEPEDYALQEIRLADGEPGWALSLRRTGAAAAPPILRKTRSLLENLTWLVHNGLYRPSMNPFLETQNSVFGPAELRQVCDALAGVFKAQRAESETLDEYTRPPRAVAVALFINLGVDAEAQRRDNLRPASNRYDALSYGYERANLIDRVDALILTSWREILVHQYLGLSGLFACLAELVGESGGAAPEFHGFCFSTTRARTIAGRVETLYRDLRAAFGTGAARYLVRGGRSYFLFERLPLGVEFREIPDEDRLYTELAEPRAAFAPLSFDPALAGDGPDPLPALYRRNKPGAVQVFCLVEAAQVRVFVLDERGSLFHRVHEPLGPSVVLGPYAVFLEAVAQRYVLAAAGIEYYLVERDGAGEYAVRPAGFPPGAVGKKIEVRVFAQEIGPGRAAYTIACDDREFSSMESGRDVFAAAAEHILALRRSGLRYPIYISDIDLPLSILGVETAEQLQTVHFLLYKRKIEQRLNQPRP</sequence>
<feature type="domain" description="Adenylate cyclase class-I N-terminal" evidence="1">
    <location>
        <begin position="23"/>
        <end position="218"/>
    </location>
</feature>
<dbReference type="PANTHER" id="PTHR38760:SF1">
    <property type="entry name" value="ADENYLATE CYCLASE"/>
    <property type="match status" value="1"/>
</dbReference>